<dbReference type="PANTHER" id="PTHR24103">
    <property type="entry name" value="E3 UBIQUITIN-PROTEIN LIGASE TRIM"/>
    <property type="match status" value="1"/>
</dbReference>
<dbReference type="Ensembl" id="ENSCCET00000030989.1">
    <property type="protein sequence ID" value="ENSCCEP00000020414.1"/>
    <property type="gene ID" value="ENSCCEG00000018501.1"/>
</dbReference>
<accession>A0A8C0VEE6</accession>
<dbReference type="Proteomes" id="UP000694410">
    <property type="component" value="Unplaced"/>
</dbReference>
<dbReference type="InterPro" id="IPR001870">
    <property type="entry name" value="B30.2/SPRY"/>
</dbReference>
<dbReference type="Pfam" id="PF00622">
    <property type="entry name" value="SPRY"/>
    <property type="match status" value="1"/>
</dbReference>
<dbReference type="InterPro" id="IPR003879">
    <property type="entry name" value="Butyrophylin_SPRY"/>
</dbReference>
<dbReference type="InterPro" id="IPR050143">
    <property type="entry name" value="TRIM/RBCC"/>
</dbReference>
<name>A0A8C0VEE6_CYACU</name>
<dbReference type="PRINTS" id="PR01407">
    <property type="entry name" value="BUTYPHLNCDUF"/>
</dbReference>
<organism evidence="2 3">
    <name type="scientific">Cyanistes caeruleus</name>
    <name type="common">Eurasian blue tit</name>
    <name type="synonym">Parus caeruleus</name>
    <dbReference type="NCBI Taxonomy" id="156563"/>
    <lineage>
        <taxon>Eukaryota</taxon>
        <taxon>Metazoa</taxon>
        <taxon>Chordata</taxon>
        <taxon>Craniata</taxon>
        <taxon>Vertebrata</taxon>
        <taxon>Euteleostomi</taxon>
        <taxon>Archelosauria</taxon>
        <taxon>Archosauria</taxon>
        <taxon>Dinosauria</taxon>
        <taxon>Saurischia</taxon>
        <taxon>Theropoda</taxon>
        <taxon>Coelurosauria</taxon>
        <taxon>Aves</taxon>
        <taxon>Neognathae</taxon>
        <taxon>Neoaves</taxon>
        <taxon>Telluraves</taxon>
        <taxon>Australaves</taxon>
        <taxon>Passeriformes</taxon>
        <taxon>Paridae</taxon>
        <taxon>Cyanistes</taxon>
    </lineage>
</organism>
<dbReference type="SMART" id="SM00449">
    <property type="entry name" value="SPRY"/>
    <property type="match status" value="1"/>
</dbReference>
<reference evidence="2" key="2">
    <citation type="submission" date="2025-09" db="UniProtKB">
        <authorList>
            <consortium name="Ensembl"/>
        </authorList>
    </citation>
    <scope>IDENTIFICATION</scope>
</reference>
<dbReference type="Gene3D" id="2.60.120.920">
    <property type="match status" value="1"/>
</dbReference>
<dbReference type="InterPro" id="IPR003877">
    <property type="entry name" value="SPRY_dom"/>
</dbReference>
<dbReference type="InterPro" id="IPR043136">
    <property type="entry name" value="B30.2/SPRY_sf"/>
</dbReference>
<evidence type="ECO:0000313" key="2">
    <source>
        <dbReference type="Ensembl" id="ENSCCEP00000020414.1"/>
    </source>
</evidence>
<proteinExistence type="predicted"/>
<evidence type="ECO:0000313" key="3">
    <source>
        <dbReference type="Proteomes" id="UP000694410"/>
    </source>
</evidence>
<dbReference type="SUPFAM" id="SSF49899">
    <property type="entry name" value="Concanavalin A-like lectins/glucanases"/>
    <property type="match status" value="1"/>
</dbReference>
<dbReference type="PROSITE" id="PS50188">
    <property type="entry name" value="B302_SPRY"/>
    <property type="match status" value="1"/>
</dbReference>
<feature type="domain" description="B30.2/SPRY" evidence="1">
    <location>
        <begin position="1"/>
        <end position="195"/>
    </location>
</feature>
<protein>
    <recommendedName>
        <fullName evidence="1">B30.2/SPRY domain-containing protein</fullName>
    </recommendedName>
</protein>
<dbReference type="AlphaFoldDB" id="A0A8C0VEE6"/>
<sequence>MGNSRNLGDPRIPGIWGVQKGILGNLGNSRNLGNSGEILGIWRIPGIWGIPGFPSLTLSGCFRFQSGSRALWVSGKHYWEVELGSGSGWELGVLAEEIRDSLRDDSVPSVPEEKVAGLEYSQGEFRLPGGKLERNSGRCRVLGLFLDQENGVLSFFDVEEKQLLGSLPLRISGNLFPFFRPGWDGNTSGIVSVKN</sequence>
<keyword evidence="3" id="KW-1185">Reference proteome</keyword>
<reference evidence="2" key="1">
    <citation type="submission" date="2025-08" db="UniProtKB">
        <authorList>
            <consortium name="Ensembl"/>
        </authorList>
    </citation>
    <scope>IDENTIFICATION</scope>
</reference>
<dbReference type="InterPro" id="IPR013320">
    <property type="entry name" value="ConA-like_dom_sf"/>
</dbReference>
<evidence type="ECO:0000259" key="1">
    <source>
        <dbReference type="PROSITE" id="PS50188"/>
    </source>
</evidence>